<reference evidence="2 3" key="1">
    <citation type="submission" date="2016-05" db="EMBL/GenBank/DDBJ databases">
        <title>Complete genome sequence of a phthalic acid esters degrading Mycobacterium sp. YC-RL4.</title>
        <authorList>
            <person name="Ren L."/>
            <person name="Fan S."/>
            <person name="Ruth N."/>
            <person name="Jia Y."/>
            <person name="Wang J."/>
            <person name="Qiao C."/>
        </authorList>
    </citation>
    <scope>NUCLEOTIDE SEQUENCE [LARGE SCALE GENOMIC DNA]</scope>
    <source>
        <strain evidence="2 3">YC-RL4</strain>
        <plasmid evidence="3">pmyc1</plasmid>
    </source>
</reference>
<evidence type="ECO:0000313" key="2">
    <source>
        <dbReference type="EMBL" id="ANE83380.1"/>
    </source>
</evidence>
<dbReference type="EMBL" id="CP015597">
    <property type="protein sequence ID" value="ANE83380.1"/>
    <property type="molecule type" value="Genomic_DNA"/>
</dbReference>
<sequence length="132" mass="14526">MSPADGQQASLDLWPREHDLPPRWDGLPVQWGGWSDTAGMIICPPPRRPERCARCGATAAALINTGRIFTDPASAPPAIGRARMQRGRHLVGLISAFRCPHCEHDRVLDPAGQEWDLDDTDYTDDGSWDVNA</sequence>
<keyword evidence="3" id="KW-1185">Reference proteome</keyword>
<organism evidence="2 3">
    <name type="scientific">Mycobacterium adipatum</name>
    <dbReference type="NCBI Taxonomy" id="1682113"/>
    <lineage>
        <taxon>Bacteria</taxon>
        <taxon>Bacillati</taxon>
        <taxon>Actinomycetota</taxon>
        <taxon>Actinomycetes</taxon>
        <taxon>Mycobacteriales</taxon>
        <taxon>Mycobacteriaceae</taxon>
        <taxon>Mycobacterium</taxon>
    </lineage>
</organism>
<gene>
    <name evidence="2" type="ORF">A7U43_28055</name>
</gene>
<dbReference type="AlphaFoldDB" id="A0A172UWM2"/>
<feature type="compositionally biased region" description="Acidic residues" evidence="1">
    <location>
        <begin position="115"/>
        <end position="132"/>
    </location>
</feature>
<dbReference type="KEGG" id="madi:A7U43_28055"/>
<dbReference type="OrthoDB" id="4469858at2"/>
<feature type="region of interest" description="Disordered" evidence="1">
    <location>
        <begin position="113"/>
        <end position="132"/>
    </location>
</feature>
<keyword evidence="2" id="KW-0614">Plasmid</keyword>
<geneLocation type="plasmid" evidence="3">
    <name>pmyc1</name>
</geneLocation>
<evidence type="ECO:0000313" key="3">
    <source>
        <dbReference type="Proteomes" id="UP000077143"/>
    </source>
</evidence>
<dbReference type="RefSeq" id="WP_068004061.1">
    <property type="nucleotide sequence ID" value="NZ_CP015597.1"/>
</dbReference>
<accession>A0A172UWM2</accession>
<proteinExistence type="predicted"/>
<dbReference type="Proteomes" id="UP000077143">
    <property type="component" value="Plasmid pMYC1"/>
</dbReference>
<name>A0A172UWM2_9MYCO</name>
<evidence type="ECO:0000256" key="1">
    <source>
        <dbReference type="SAM" id="MobiDB-lite"/>
    </source>
</evidence>
<protein>
    <submittedName>
        <fullName evidence="2">Uncharacterized protein</fullName>
    </submittedName>
</protein>